<proteinExistence type="predicted"/>
<evidence type="ECO:0000313" key="2">
    <source>
        <dbReference type="EMBL" id="MDD2177982.1"/>
    </source>
</evidence>
<name>A0ABT5RY10_9BURK</name>
<dbReference type="GO" id="GO:0016787">
    <property type="term" value="F:hydrolase activity"/>
    <property type="evidence" value="ECO:0007669"/>
    <property type="project" value="UniProtKB-KW"/>
</dbReference>
<organism evidence="2 3">
    <name type="scientific">Acidovorax benzenivorans</name>
    <dbReference type="NCBI Taxonomy" id="2987520"/>
    <lineage>
        <taxon>Bacteria</taxon>
        <taxon>Pseudomonadati</taxon>
        <taxon>Pseudomonadota</taxon>
        <taxon>Betaproteobacteria</taxon>
        <taxon>Burkholderiales</taxon>
        <taxon>Comamonadaceae</taxon>
        <taxon>Acidovorax</taxon>
    </lineage>
</organism>
<sequence>MSARSPRQWILLRGLTREAAHWGAFAEGFAQAMPGDRVLALDLPGNGEFHQLTSPLLVQDMVQACRVELARRAVAPPYHLLAMSLGAMVATEWARVAPHEVAGCVLINTSLRPFSPFWHRLRVLNVVPLLRLAWLWRSAEAAEQLVWQITSRSPSTPSTVVAQWAAVRRQRPVSARNALRQLVAAARYRAPAMVPVDSVLLLGSQQDQLVSSQCSQAIARAWGLPLQLHPWAGHDLPLDDPQWVIDAVLQWLSCCGETAG</sequence>
<dbReference type="InterPro" id="IPR029058">
    <property type="entry name" value="AB_hydrolase_fold"/>
</dbReference>
<dbReference type="InterPro" id="IPR050228">
    <property type="entry name" value="Carboxylesterase_BioH"/>
</dbReference>
<evidence type="ECO:0000313" key="3">
    <source>
        <dbReference type="Proteomes" id="UP001148932"/>
    </source>
</evidence>
<feature type="domain" description="AB hydrolase-1" evidence="1">
    <location>
        <begin position="10"/>
        <end position="247"/>
    </location>
</feature>
<keyword evidence="2" id="KW-0378">Hydrolase</keyword>
<dbReference type="EMBL" id="JAPCKI010000005">
    <property type="protein sequence ID" value="MDD2177982.1"/>
    <property type="molecule type" value="Genomic_DNA"/>
</dbReference>
<protein>
    <submittedName>
        <fullName evidence="2">Alpha/beta hydrolase</fullName>
    </submittedName>
</protein>
<dbReference type="Pfam" id="PF12697">
    <property type="entry name" value="Abhydrolase_6"/>
    <property type="match status" value="1"/>
</dbReference>
<comment type="caution">
    <text evidence="2">The sequence shown here is derived from an EMBL/GenBank/DDBJ whole genome shotgun (WGS) entry which is preliminary data.</text>
</comment>
<dbReference type="PANTHER" id="PTHR43194:SF5">
    <property type="entry name" value="PIMELOYL-[ACYL-CARRIER PROTEIN] METHYL ESTER ESTERASE"/>
    <property type="match status" value="1"/>
</dbReference>
<dbReference type="SUPFAM" id="SSF53474">
    <property type="entry name" value="alpha/beta-Hydrolases"/>
    <property type="match status" value="1"/>
</dbReference>
<reference evidence="2" key="1">
    <citation type="submission" date="2022-10" db="EMBL/GenBank/DDBJ databases">
        <title>Description of microaerobic benzene degrading bacteria.</title>
        <authorList>
            <person name="Bedics A."/>
            <person name="Tancsics A."/>
            <person name="Banerjee S."/>
        </authorList>
    </citation>
    <scope>NUCLEOTIDE SEQUENCE</scope>
    <source>
        <strain evidence="2">D2M1</strain>
    </source>
</reference>
<dbReference type="InterPro" id="IPR000073">
    <property type="entry name" value="AB_hydrolase_1"/>
</dbReference>
<dbReference type="Gene3D" id="3.40.50.1820">
    <property type="entry name" value="alpha/beta hydrolase"/>
    <property type="match status" value="1"/>
</dbReference>
<dbReference type="PANTHER" id="PTHR43194">
    <property type="entry name" value="HYDROLASE ALPHA/BETA FOLD FAMILY"/>
    <property type="match status" value="1"/>
</dbReference>
<gene>
    <name evidence="2" type="ORF">OIN59_11100</name>
</gene>
<keyword evidence="3" id="KW-1185">Reference proteome</keyword>
<dbReference type="RefSeq" id="WP_274110226.1">
    <property type="nucleotide sequence ID" value="NZ_JAPCKI010000005.1"/>
</dbReference>
<evidence type="ECO:0000259" key="1">
    <source>
        <dbReference type="Pfam" id="PF12697"/>
    </source>
</evidence>
<dbReference type="Proteomes" id="UP001148932">
    <property type="component" value="Unassembled WGS sequence"/>
</dbReference>
<accession>A0ABT5RY10</accession>